<reference evidence="1 2" key="1">
    <citation type="submission" date="2017-05" db="EMBL/GenBank/DDBJ databases">
        <title>Full genome sequence of Pseudorhodoplanes sinuspersici.</title>
        <authorList>
            <person name="Dastgheib S.M.M."/>
            <person name="Shavandi M."/>
            <person name="Tirandaz H."/>
        </authorList>
    </citation>
    <scope>NUCLEOTIDE SEQUENCE [LARGE SCALE GENOMIC DNA]</scope>
    <source>
        <strain evidence="1 2">RIPI110</strain>
    </source>
</reference>
<name>A0A1W6ZUA2_9HYPH</name>
<proteinExistence type="predicted"/>
<organism evidence="1 2">
    <name type="scientific">Pseudorhodoplanes sinuspersici</name>
    <dbReference type="NCBI Taxonomy" id="1235591"/>
    <lineage>
        <taxon>Bacteria</taxon>
        <taxon>Pseudomonadati</taxon>
        <taxon>Pseudomonadota</taxon>
        <taxon>Alphaproteobacteria</taxon>
        <taxon>Hyphomicrobiales</taxon>
        <taxon>Pseudorhodoplanes</taxon>
    </lineage>
</organism>
<keyword evidence="2" id="KW-1185">Reference proteome</keyword>
<evidence type="ECO:0000313" key="2">
    <source>
        <dbReference type="Proteomes" id="UP000194137"/>
    </source>
</evidence>
<gene>
    <name evidence="1" type="ORF">CAK95_18820</name>
</gene>
<dbReference type="KEGG" id="psin:CAK95_18820"/>
<evidence type="ECO:0000313" key="1">
    <source>
        <dbReference type="EMBL" id="ARQ00912.1"/>
    </source>
</evidence>
<sequence>MNAPHEPVTRPASASAMARRLVATVIVSGLIFLLLWFMALSVLTSLLIAAGFGIVVVAASAASDLVEMVLDAIAAVVFGVLGAIAAFFAAIFSLFGS</sequence>
<dbReference type="Proteomes" id="UP000194137">
    <property type="component" value="Chromosome"/>
</dbReference>
<dbReference type="EMBL" id="CP021112">
    <property type="protein sequence ID" value="ARQ00912.1"/>
    <property type="molecule type" value="Genomic_DNA"/>
</dbReference>
<accession>A0A1W6ZUA2</accession>
<dbReference type="RefSeq" id="WP_086089307.1">
    <property type="nucleotide sequence ID" value="NZ_CP021112.1"/>
</dbReference>
<protein>
    <submittedName>
        <fullName evidence="1">Uncharacterized protein</fullName>
    </submittedName>
</protein>
<dbReference type="AlphaFoldDB" id="A0A1W6ZUA2"/>